<evidence type="ECO:0000256" key="1">
    <source>
        <dbReference type="SAM" id="MobiDB-lite"/>
    </source>
</evidence>
<reference evidence="3" key="1">
    <citation type="submission" date="2022-11" db="UniProtKB">
        <authorList>
            <consortium name="WormBaseParasite"/>
        </authorList>
    </citation>
    <scope>IDENTIFICATION</scope>
</reference>
<evidence type="ECO:0000313" key="3">
    <source>
        <dbReference type="WBParaSite" id="PEQ_0000164101-mRNA-1"/>
    </source>
</evidence>
<keyword evidence="2" id="KW-1185">Reference proteome</keyword>
<feature type="compositionally biased region" description="Polar residues" evidence="1">
    <location>
        <begin position="38"/>
        <end position="50"/>
    </location>
</feature>
<evidence type="ECO:0000313" key="2">
    <source>
        <dbReference type="Proteomes" id="UP000887564"/>
    </source>
</evidence>
<accession>A0A914R5B2</accession>
<dbReference type="WBParaSite" id="PEQ_0000164101-mRNA-1">
    <property type="protein sequence ID" value="PEQ_0000164101-mRNA-1"/>
    <property type="gene ID" value="PEQ_0000164101"/>
</dbReference>
<dbReference type="Proteomes" id="UP000887564">
    <property type="component" value="Unplaced"/>
</dbReference>
<sequence length="184" mass="20729">MAKAEGSGIADNMDNEGEPMPPPPAQRQQNRLVKEQLLLTTASGRPQTSMGRPGTAMARPAPPKLRKKQIAEAQRKVEPVAETSTVIIDERKEDDADFVVEADPTIENVERVDADLLVSDEHGGLVRTILETKKELEAGINEDAMKFLSTSVFDENERERTRKESRRKRNIRGRRRIFFITSYT</sequence>
<organism evidence="2 3">
    <name type="scientific">Parascaris equorum</name>
    <name type="common">Equine roundworm</name>
    <dbReference type="NCBI Taxonomy" id="6256"/>
    <lineage>
        <taxon>Eukaryota</taxon>
        <taxon>Metazoa</taxon>
        <taxon>Ecdysozoa</taxon>
        <taxon>Nematoda</taxon>
        <taxon>Chromadorea</taxon>
        <taxon>Rhabditida</taxon>
        <taxon>Spirurina</taxon>
        <taxon>Ascaridomorpha</taxon>
        <taxon>Ascaridoidea</taxon>
        <taxon>Ascarididae</taxon>
        <taxon>Parascaris</taxon>
    </lineage>
</organism>
<dbReference type="AlphaFoldDB" id="A0A914R5B2"/>
<feature type="region of interest" description="Disordered" evidence="1">
    <location>
        <begin position="1"/>
        <end position="65"/>
    </location>
</feature>
<proteinExistence type="predicted"/>
<name>A0A914R5B2_PAREQ</name>
<protein>
    <submittedName>
        <fullName evidence="3">Uncharacterized protein</fullName>
    </submittedName>
</protein>